<reference evidence="2" key="1">
    <citation type="journal article" date="2022" name="bioRxiv">
        <title>Sequencing and chromosome-scale assembly of the giantPleurodeles waltlgenome.</title>
        <authorList>
            <person name="Brown T."/>
            <person name="Elewa A."/>
            <person name="Iarovenko S."/>
            <person name="Subramanian E."/>
            <person name="Araus A.J."/>
            <person name="Petzold A."/>
            <person name="Susuki M."/>
            <person name="Suzuki K.-i.T."/>
            <person name="Hayashi T."/>
            <person name="Toyoda A."/>
            <person name="Oliveira C."/>
            <person name="Osipova E."/>
            <person name="Leigh N.D."/>
            <person name="Simon A."/>
            <person name="Yun M.H."/>
        </authorList>
    </citation>
    <scope>NUCLEOTIDE SEQUENCE</scope>
    <source>
        <strain evidence="2">20211129_DDA</strain>
        <tissue evidence="2">Liver</tissue>
    </source>
</reference>
<dbReference type="AlphaFoldDB" id="A0AAV7P9F3"/>
<sequence>MNDDIHHCNVDIYFSTVSNNNIFLSCRVENHYFLHIIVDGGTVFKQGASETTIFCYAAAVTHETIVHNTIDDEDTIAKHTISIKDTSNNCTVDNRTVDNSSVDKSTIDSPVDEHTIDDNHLNKNPTGSNTV</sequence>
<feature type="compositionally biased region" description="Basic and acidic residues" evidence="1">
    <location>
        <begin position="111"/>
        <end position="121"/>
    </location>
</feature>
<comment type="caution">
    <text evidence="2">The sequence shown here is derived from an EMBL/GenBank/DDBJ whole genome shotgun (WGS) entry which is preliminary data.</text>
</comment>
<name>A0AAV7P9F3_PLEWA</name>
<protein>
    <submittedName>
        <fullName evidence="2">Uncharacterized protein</fullName>
    </submittedName>
</protein>
<evidence type="ECO:0000313" key="3">
    <source>
        <dbReference type="Proteomes" id="UP001066276"/>
    </source>
</evidence>
<gene>
    <name evidence="2" type="ORF">NDU88_003364</name>
</gene>
<dbReference type="EMBL" id="JANPWB010000011">
    <property type="protein sequence ID" value="KAJ1124917.1"/>
    <property type="molecule type" value="Genomic_DNA"/>
</dbReference>
<feature type="compositionally biased region" description="Polar residues" evidence="1">
    <location>
        <begin position="122"/>
        <end position="131"/>
    </location>
</feature>
<feature type="region of interest" description="Disordered" evidence="1">
    <location>
        <begin position="94"/>
        <end position="131"/>
    </location>
</feature>
<feature type="compositionally biased region" description="Polar residues" evidence="1">
    <location>
        <begin position="94"/>
        <end position="108"/>
    </location>
</feature>
<organism evidence="2 3">
    <name type="scientific">Pleurodeles waltl</name>
    <name type="common">Iberian ribbed newt</name>
    <dbReference type="NCBI Taxonomy" id="8319"/>
    <lineage>
        <taxon>Eukaryota</taxon>
        <taxon>Metazoa</taxon>
        <taxon>Chordata</taxon>
        <taxon>Craniata</taxon>
        <taxon>Vertebrata</taxon>
        <taxon>Euteleostomi</taxon>
        <taxon>Amphibia</taxon>
        <taxon>Batrachia</taxon>
        <taxon>Caudata</taxon>
        <taxon>Salamandroidea</taxon>
        <taxon>Salamandridae</taxon>
        <taxon>Pleurodelinae</taxon>
        <taxon>Pleurodeles</taxon>
    </lineage>
</organism>
<evidence type="ECO:0000256" key="1">
    <source>
        <dbReference type="SAM" id="MobiDB-lite"/>
    </source>
</evidence>
<proteinExistence type="predicted"/>
<evidence type="ECO:0000313" key="2">
    <source>
        <dbReference type="EMBL" id="KAJ1124917.1"/>
    </source>
</evidence>
<dbReference type="Proteomes" id="UP001066276">
    <property type="component" value="Chromosome 7"/>
</dbReference>
<keyword evidence="3" id="KW-1185">Reference proteome</keyword>
<accession>A0AAV7P9F3</accession>